<reference evidence="7 8" key="1">
    <citation type="submission" date="2014-11" db="EMBL/GenBank/DDBJ databases">
        <authorList>
            <person name="Wibberg Daniel"/>
        </authorList>
    </citation>
    <scope>NUCLEOTIDE SEQUENCE [LARGE SCALE GENOMIC DNA]</scope>
    <source>
        <strain evidence="7">Rhizoctonia solani AG1-IB 7/3/14</strain>
    </source>
</reference>
<keyword evidence="8" id="KW-1185">Reference proteome</keyword>
<evidence type="ECO:0000256" key="6">
    <source>
        <dbReference type="SAM" id="Phobius"/>
    </source>
</evidence>
<feature type="transmembrane region" description="Helical" evidence="6">
    <location>
        <begin position="100"/>
        <end position="122"/>
    </location>
</feature>
<dbReference type="STRING" id="1108050.A0A0B7FQU0"/>
<gene>
    <name evidence="7" type="ORF">RSOLAG1IB_09589</name>
</gene>
<dbReference type="GO" id="GO:0015123">
    <property type="term" value="F:acetate transmembrane transporter activity"/>
    <property type="evidence" value="ECO:0007669"/>
    <property type="project" value="TreeGrafter"/>
</dbReference>
<dbReference type="Pfam" id="PF01184">
    <property type="entry name" value="Gpr1_Fun34_YaaH"/>
    <property type="match status" value="1"/>
</dbReference>
<sequence length="262" mass="27733">MGSGTCLHRSPNFTPTRPTIEKLSFTIMEKAGNSDHSHSEGYAGGRALDHSISVDTQRAFPVYHRKLGNPTPLGLFSFATTILVLSLYNAGARDINVPNVVVSMAMGVGGLCQLLAGMWEYATGNTFGATAFSLYGGFWFSFGLIYWPGSGILAAYEGEAESQLSSALGIYLVAWTVVTLIMFGTTFKSSIALVSTFFFLLVTFMLLTIGQFTASVAVTKAGGILGCVTAFLALYTGAAGLYSPDACYFVLPVGDLTRSAGP</sequence>
<feature type="transmembrane region" description="Helical" evidence="6">
    <location>
        <begin position="168"/>
        <end position="185"/>
    </location>
</feature>
<evidence type="ECO:0000256" key="4">
    <source>
        <dbReference type="ARBA" id="ARBA00022989"/>
    </source>
</evidence>
<dbReference type="PANTHER" id="PTHR31123:SF1">
    <property type="entry name" value="ACCUMULATION OF DYADS PROTEIN 2-RELATED"/>
    <property type="match status" value="1"/>
</dbReference>
<keyword evidence="5 6" id="KW-0472">Membrane</keyword>
<dbReference type="InterPro" id="IPR000791">
    <property type="entry name" value="Gpr1/Fun34/SatP-like"/>
</dbReference>
<evidence type="ECO:0000313" key="7">
    <source>
        <dbReference type="EMBL" id="CEL60371.1"/>
    </source>
</evidence>
<feature type="transmembrane region" description="Helical" evidence="6">
    <location>
        <begin position="221"/>
        <end position="242"/>
    </location>
</feature>
<evidence type="ECO:0000256" key="5">
    <source>
        <dbReference type="ARBA" id="ARBA00023136"/>
    </source>
</evidence>
<organism evidence="7 8">
    <name type="scientific">Thanatephorus cucumeris (strain AG1-IB / isolate 7/3/14)</name>
    <name type="common">Lettuce bottom rot fungus</name>
    <name type="synonym">Rhizoctonia solani</name>
    <dbReference type="NCBI Taxonomy" id="1108050"/>
    <lineage>
        <taxon>Eukaryota</taxon>
        <taxon>Fungi</taxon>
        <taxon>Dikarya</taxon>
        <taxon>Basidiomycota</taxon>
        <taxon>Agaricomycotina</taxon>
        <taxon>Agaricomycetes</taxon>
        <taxon>Cantharellales</taxon>
        <taxon>Ceratobasidiaceae</taxon>
        <taxon>Rhizoctonia</taxon>
        <taxon>Rhizoctonia solani AG-1</taxon>
    </lineage>
</organism>
<dbReference type="OrthoDB" id="3648309at2759"/>
<feature type="transmembrane region" description="Helical" evidence="6">
    <location>
        <begin position="191"/>
        <end position="209"/>
    </location>
</feature>
<keyword evidence="3 6" id="KW-0812">Transmembrane</keyword>
<evidence type="ECO:0000256" key="3">
    <source>
        <dbReference type="ARBA" id="ARBA00022692"/>
    </source>
</evidence>
<keyword evidence="4 6" id="KW-1133">Transmembrane helix</keyword>
<evidence type="ECO:0000256" key="1">
    <source>
        <dbReference type="ARBA" id="ARBA00004141"/>
    </source>
</evidence>
<dbReference type="EMBL" id="LN679145">
    <property type="protein sequence ID" value="CEL60371.1"/>
    <property type="molecule type" value="Genomic_DNA"/>
</dbReference>
<name>A0A0B7FQU0_THACB</name>
<feature type="transmembrane region" description="Helical" evidence="6">
    <location>
        <begin position="71"/>
        <end position="88"/>
    </location>
</feature>
<proteinExistence type="inferred from homology"/>
<comment type="subcellular location">
    <subcellularLocation>
        <location evidence="1">Membrane</location>
        <topology evidence="1">Multi-pass membrane protein</topology>
    </subcellularLocation>
</comment>
<dbReference type="GO" id="GO:0005886">
    <property type="term" value="C:plasma membrane"/>
    <property type="evidence" value="ECO:0007669"/>
    <property type="project" value="TreeGrafter"/>
</dbReference>
<protein>
    <submittedName>
        <fullName evidence="7">Ammonia transport outward protein 2</fullName>
    </submittedName>
</protein>
<accession>A0A0B7FQU0</accession>
<feature type="transmembrane region" description="Helical" evidence="6">
    <location>
        <begin position="134"/>
        <end position="156"/>
    </location>
</feature>
<comment type="similarity">
    <text evidence="2">Belongs to the acetate uptake transporter (AceTr) (TC 2.A.96) family.</text>
</comment>
<dbReference type="AlphaFoldDB" id="A0A0B7FQU0"/>
<dbReference type="InterPro" id="IPR051633">
    <property type="entry name" value="AceTr"/>
</dbReference>
<evidence type="ECO:0000313" key="8">
    <source>
        <dbReference type="Proteomes" id="UP000059188"/>
    </source>
</evidence>
<dbReference type="NCBIfam" id="NF038013">
    <property type="entry name" value="AceTr_1"/>
    <property type="match status" value="1"/>
</dbReference>
<dbReference type="PANTHER" id="PTHR31123">
    <property type="entry name" value="ACCUMULATION OF DYADS PROTEIN 2-RELATED"/>
    <property type="match status" value="1"/>
</dbReference>
<evidence type="ECO:0000256" key="2">
    <source>
        <dbReference type="ARBA" id="ARBA00005587"/>
    </source>
</evidence>
<dbReference type="Proteomes" id="UP000059188">
    <property type="component" value="Unassembled WGS sequence"/>
</dbReference>